<sequence>MPRRVYLFQFYQDTKTARRGASGISAVSNLDLRLRAHLYRKRIPRVHGLRAIREPAGLASCQKRIEQDSRAETKSHGGSHREFKRNA</sequence>
<protein>
    <submittedName>
        <fullName evidence="2">Uncharacterized protein</fullName>
    </submittedName>
</protein>
<dbReference type="AlphaFoldDB" id="A0AAV2NKH4"/>
<accession>A0AAV2NKH4</accession>
<evidence type="ECO:0000313" key="2">
    <source>
        <dbReference type="EMBL" id="CAL1680619.1"/>
    </source>
</evidence>
<gene>
    <name evidence="2" type="ORF">LPLAT_LOCUS6611</name>
</gene>
<reference evidence="2" key="1">
    <citation type="submission" date="2024-04" db="EMBL/GenBank/DDBJ databases">
        <authorList>
            <consortium name="Molecular Ecology Group"/>
        </authorList>
    </citation>
    <scope>NUCLEOTIDE SEQUENCE</scope>
</reference>
<dbReference type="Proteomes" id="UP001497644">
    <property type="component" value="Chromosome 2"/>
</dbReference>
<proteinExistence type="predicted"/>
<organism evidence="2 3">
    <name type="scientific">Lasius platythorax</name>
    <dbReference type="NCBI Taxonomy" id="488582"/>
    <lineage>
        <taxon>Eukaryota</taxon>
        <taxon>Metazoa</taxon>
        <taxon>Ecdysozoa</taxon>
        <taxon>Arthropoda</taxon>
        <taxon>Hexapoda</taxon>
        <taxon>Insecta</taxon>
        <taxon>Pterygota</taxon>
        <taxon>Neoptera</taxon>
        <taxon>Endopterygota</taxon>
        <taxon>Hymenoptera</taxon>
        <taxon>Apocrita</taxon>
        <taxon>Aculeata</taxon>
        <taxon>Formicoidea</taxon>
        <taxon>Formicidae</taxon>
        <taxon>Formicinae</taxon>
        <taxon>Lasius</taxon>
        <taxon>Lasius</taxon>
    </lineage>
</organism>
<feature type="compositionally biased region" description="Basic and acidic residues" evidence="1">
    <location>
        <begin position="63"/>
        <end position="87"/>
    </location>
</feature>
<name>A0AAV2NKH4_9HYME</name>
<evidence type="ECO:0000256" key="1">
    <source>
        <dbReference type="SAM" id="MobiDB-lite"/>
    </source>
</evidence>
<evidence type="ECO:0000313" key="3">
    <source>
        <dbReference type="Proteomes" id="UP001497644"/>
    </source>
</evidence>
<keyword evidence="3" id="KW-1185">Reference proteome</keyword>
<dbReference type="EMBL" id="OZ034825">
    <property type="protein sequence ID" value="CAL1680619.1"/>
    <property type="molecule type" value="Genomic_DNA"/>
</dbReference>
<feature type="region of interest" description="Disordered" evidence="1">
    <location>
        <begin position="62"/>
        <end position="87"/>
    </location>
</feature>